<feature type="domain" description="Peptidase S8/S53" evidence="5">
    <location>
        <begin position="7"/>
        <end position="218"/>
    </location>
</feature>
<comment type="subcellular location">
    <subcellularLocation>
        <location evidence="1">Secreted</location>
    </subcellularLocation>
</comment>
<dbReference type="SUPFAM" id="SSF52743">
    <property type="entry name" value="Subtilisin-like"/>
    <property type="match status" value="1"/>
</dbReference>
<reference evidence="6 7" key="1">
    <citation type="journal article" date="2022" name="Nat. Genet.">
        <title>Improved pea reference genome and pan-genome highlight genomic features and evolutionary characteristics.</title>
        <authorList>
            <person name="Yang T."/>
            <person name="Liu R."/>
            <person name="Luo Y."/>
            <person name="Hu S."/>
            <person name="Wang D."/>
            <person name="Wang C."/>
            <person name="Pandey M.K."/>
            <person name="Ge S."/>
            <person name="Xu Q."/>
            <person name="Li N."/>
            <person name="Li G."/>
            <person name="Huang Y."/>
            <person name="Saxena R.K."/>
            <person name="Ji Y."/>
            <person name="Li M."/>
            <person name="Yan X."/>
            <person name="He Y."/>
            <person name="Liu Y."/>
            <person name="Wang X."/>
            <person name="Xiang C."/>
            <person name="Varshney R.K."/>
            <person name="Ding H."/>
            <person name="Gao S."/>
            <person name="Zong X."/>
        </authorList>
    </citation>
    <scope>NUCLEOTIDE SEQUENCE [LARGE SCALE GENOMIC DNA]</scope>
    <source>
        <strain evidence="6 7">cv. Zhongwan 6</strain>
    </source>
</reference>
<dbReference type="Proteomes" id="UP001058974">
    <property type="component" value="Chromosome 2"/>
</dbReference>
<dbReference type="InterPro" id="IPR000209">
    <property type="entry name" value="Peptidase_S8/S53_dom"/>
</dbReference>
<dbReference type="EMBL" id="JAMSHJ010000002">
    <property type="protein sequence ID" value="KAI5439870.1"/>
    <property type="molecule type" value="Genomic_DNA"/>
</dbReference>
<keyword evidence="3" id="KW-0732">Signal</keyword>
<dbReference type="InterPro" id="IPR045051">
    <property type="entry name" value="SBT"/>
</dbReference>
<evidence type="ECO:0000313" key="6">
    <source>
        <dbReference type="EMBL" id="KAI5439870.1"/>
    </source>
</evidence>
<accession>A0A9D4YLH1</accession>
<evidence type="ECO:0000256" key="3">
    <source>
        <dbReference type="ARBA" id="ARBA00022729"/>
    </source>
</evidence>
<organism evidence="6 7">
    <name type="scientific">Pisum sativum</name>
    <name type="common">Garden pea</name>
    <name type="synonym">Lathyrus oleraceus</name>
    <dbReference type="NCBI Taxonomy" id="3888"/>
    <lineage>
        <taxon>Eukaryota</taxon>
        <taxon>Viridiplantae</taxon>
        <taxon>Streptophyta</taxon>
        <taxon>Embryophyta</taxon>
        <taxon>Tracheophyta</taxon>
        <taxon>Spermatophyta</taxon>
        <taxon>Magnoliopsida</taxon>
        <taxon>eudicotyledons</taxon>
        <taxon>Gunneridae</taxon>
        <taxon>Pentapetalae</taxon>
        <taxon>rosids</taxon>
        <taxon>fabids</taxon>
        <taxon>Fabales</taxon>
        <taxon>Fabaceae</taxon>
        <taxon>Papilionoideae</taxon>
        <taxon>50 kb inversion clade</taxon>
        <taxon>NPAAA clade</taxon>
        <taxon>Hologalegina</taxon>
        <taxon>IRL clade</taxon>
        <taxon>Fabeae</taxon>
        <taxon>Lathyrus</taxon>
    </lineage>
</organism>
<evidence type="ECO:0000313" key="7">
    <source>
        <dbReference type="Proteomes" id="UP001058974"/>
    </source>
</evidence>
<dbReference type="Gramene" id="Psat02G0528600-T1">
    <property type="protein sequence ID" value="KAI5439870.1"/>
    <property type="gene ID" value="KIW84_025286"/>
</dbReference>
<evidence type="ECO:0000256" key="2">
    <source>
        <dbReference type="ARBA" id="ARBA00011073"/>
    </source>
</evidence>
<comment type="similarity">
    <text evidence="2 4">Belongs to the peptidase S8 family.</text>
</comment>
<dbReference type="AlphaFoldDB" id="A0A9D4YLH1"/>
<evidence type="ECO:0000256" key="4">
    <source>
        <dbReference type="PROSITE-ProRule" id="PRU01240"/>
    </source>
</evidence>
<dbReference type="Pfam" id="PF00082">
    <property type="entry name" value="Peptidase_S8"/>
    <property type="match status" value="1"/>
</dbReference>
<dbReference type="PROSITE" id="PS51892">
    <property type="entry name" value="SUBTILASE"/>
    <property type="match status" value="1"/>
</dbReference>
<dbReference type="GO" id="GO:0006508">
    <property type="term" value="P:proteolysis"/>
    <property type="evidence" value="ECO:0007669"/>
    <property type="project" value="InterPro"/>
</dbReference>
<dbReference type="Gene3D" id="3.40.50.200">
    <property type="entry name" value="Peptidase S8/S53 domain"/>
    <property type="match status" value="1"/>
</dbReference>
<dbReference type="InterPro" id="IPR036852">
    <property type="entry name" value="Peptidase_S8/S53_dom_sf"/>
</dbReference>
<name>A0A9D4YLH1_PEA</name>
<dbReference type="GO" id="GO:0005576">
    <property type="term" value="C:extracellular region"/>
    <property type="evidence" value="ECO:0007669"/>
    <property type="project" value="UniProtKB-SubCell"/>
</dbReference>
<evidence type="ECO:0000256" key="1">
    <source>
        <dbReference type="ARBA" id="ARBA00004613"/>
    </source>
</evidence>
<keyword evidence="7" id="KW-1185">Reference proteome</keyword>
<comment type="caution">
    <text evidence="4">Lacks conserved residue(s) required for the propagation of feature annotation.</text>
</comment>
<dbReference type="GO" id="GO:0004252">
    <property type="term" value="F:serine-type endopeptidase activity"/>
    <property type="evidence" value="ECO:0007669"/>
    <property type="project" value="InterPro"/>
</dbReference>
<gene>
    <name evidence="6" type="ORF">KIW84_025286</name>
</gene>
<comment type="caution">
    <text evidence="6">The sequence shown here is derived from an EMBL/GenBank/DDBJ whole genome shotgun (WGS) entry which is preliminary data.</text>
</comment>
<dbReference type="PANTHER" id="PTHR10795">
    <property type="entry name" value="PROPROTEIN CONVERTASE SUBTILISIN/KEXIN"/>
    <property type="match status" value="1"/>
</dbReference>
<proteinExistence type="inferred from homology"/>
<evidence type="ECO:0000259" key="5">
    <source>
        <dbReference type="Pfam" id="PF00082"/>
    </source>
</evidence>
<protein>
    <recommendedName>
        <fullName evidence="5">Peptidase S8/S53 domain-containing protein</fullName>
    </recommendedName>
</protein>
<sequence length="242" mass="26211">MQVFLKNVNSVAAGMIPNAHIAIYKLCDAEIGCPESPILTAMDKANEDGLDVLSLGFGSLPFFQDPIAVGAFVVIQKGIFVSCFTENSRPNYATLVNEAHWFLTVGAQNRNQSFCLPGYLKNINVRGKLVFCDMQGEAPKEQRRECSGILKPDIIGPGVNILAALPVSVDNKFPSYNIISSTSMSFPHLSGIAALIKSSHPDWSSSAIKSTIKTTTNTVNLGGLPIKIKDFYLLMFLLLGIL</sequence>